<feature type="domain" description="Cytochrome b561 bacterial/Ni-hydrogenase" evidence="14">
    <location>
        <begin position="32"/>
        <end position="238"/>
    </location>
</feature>
<evidence type="ECO:0000256" key="10">
    <source>
        <dbReference type="ARBA" id="ARBA00023004"/>
    </source>
</evidence>
<dbReference type="AlphaFoldDB" id="A0A2B8BDF9"/>
<evidence type="ECO:0000256" key="5">
    <source>
        <dbReference type="ARBA" id="ARBA00022617"/>
    </source>
</evidence>
<dbReference type="PANTHER" id="PTHR30485">
    <property type="entry name" value="NI/FE-HYDROGENASE 1 B-TYPE CYTOCHROME SUBUNIT"/>
    <property type="match status" value="1"/>
</dbReference>
<dbReference type="PROSITE" id="PS00882">
    <property type="entry name" value="NI_HGENASE_CYTB_1"/>
    <property type="match status" value="1"/>
</dbReference>
<protein>
    <recommendedName>
        <fullName evidence="12">Probable Ni/Fe-hydrogenase B-type cytochrome subunit</fullName>
    </recommendedName>
</protein>
<dbReference type="PROSITE" id="PS00883">
    <property type="entry name" value="NI_HGENASE_CYTB_2"/>
    <property type="match status" value="1"/>
</dbReference>
<evidence type="ECO:0000256" key="3">
    <source>
        <dbReference type="ARBA" id="ARBA00022448"/>
    </source>
</evidence>
<keyword evidence="7" id="KW-0479">Metal-binding</keyword>
<evidence type="ECO:0000256" key="1">
    <source>
        <dbReference type="ARBA" id="ARBA00004651"/>
    </source>
</evidence>
<dbReference type="Gene3D" id="1.20.950.20">
    <property type="entry name" value="Transmembrane di-heme cytochromes, Chain C"/>
    <property type="match status" value="1"/>
</dbReference>
<evidence type="ECO:0000259" key="14">
    <source>
        <dbReference type="Pfam" id="PF01292"/>
    </source>
</evidence>
<keyword evidence="16" id="KW-1185">Reference proteome</keyword>
<keyword evidence="9 13" id="KW-1133">Transmembrane helix</keyword>
<keyword evidence="6 13" id="KW-0812">Transmembrane</keyword>
<dbReference type="InterPro" id="IPR000516">
    <property type="entry name" value="Ni-dep_Hydgase_cyt-B"/>
</dbReference>
<proteinExistence type="inferred from homology"/>
<dbReference type="FunFam" id="1.20.950.20:FF:000003">
    <property type="entry name" value="Ni/Fe-hydrogenase 1 b-type cytochrome subunit"/>
    <property type="match status" value="1"/>
</dbReference>
<feature type="transmembrane region" description="Helical" evidence="13">
    <location>
        <begin position="80"/>
        <end position="99"/>
    </location>
</feature>
<dbReference type="InterPro" id="IPR051542">
    <property type="entry name" value="Hydrogenase_cytochrome"/>
</dbReference>
<keyword evidence="8" id="KW-0249">Electron transport</keyword>
<evidence type="ECO:0000313" key="15">
    <source>
        <dbReference type="EMBL" id="PGH55945.1"/>
    </source>
</evidence>
<dbReference type="RefSeq" id="WP_098738660.1">
    <property type="nucleotide sequence ID" value="NZ_PDKW01000042.1"/>
</dbReference>
<dbReference type="GO" id="GO:0020037">
    <property type="term" value="F:heme binding"/>
    <property type="evidence" value="ECO:0007669"/>
    <property type="project" value="TreeGrafter"/>
</dbReference>
<dbReference type="NCBIfam" id="TIGR02125">
    <property type="entry name" value="CytB-hydogenase"/>
    <property type="match status" value="1"/>
</dbReference>
<comment type="similarity">
    <text evidence="2">Belongs to the HupC/HyaC/HydC family.</text>
</comment>
<dbReference type="GO" id="GO:0005506">
    <property type="term" value="F:iron ion binding"/>
    <property type="evidence" value="ECO:0007669"/>
    <property type="project" value="InterPro"/>
</dbReference>
<gene>
    <name evidence="15" type="primary">cybH</name>
    <name evidence="15" type="ORF">CRT60_22105</name>
</gene>
<reference evidence="16" key="1">
    <citation type="submission" date="2017-10" db="EMBL/GenBank/DDBJ databases">
        <authorList>
            <person name="Kravchenko I.K."/>
            <person name="Grouzdev D.S."/>
        </authorList>
    </citation>
    <scope>NUCLEOTIDE SEQUENCE [LARGE SCALE GENOMIC DNA]</scope>
    <source>
        <strain evidence="16">B2</strain>
    </source>
</reference>
<evidence type="ECO:0000313" key="16">
    <source>
        <dbReference type="Proteomes" id="UP000225379"/>
    </source>
</evidence>
<feature type="transmembrane region" description="Helical" evidence="13">
    <location>
        <begin position="201"/>
        <end position="221"/>
    </location>
</feature>
<dbReference type="GO" id="GO:0005886">
    <property type="term" value="C:plasma membrane"/>
    <property type="evidence" value="ECO:0007669"/>
    <property type="project" value="UniProtKB-SubCell"/>
</dbReference>
<keyword evidence="3" id="KW-0813">Transport</keyword>
<dbReference type="PRINTS" id="PR00161">
    <property type="entry name" value="NIHGNASECYTB"/>
</dbReference>
<keyword evidence="10" id="KW-0408">Iron</keyword>
<comment type="caution">
    <text evidence="15">The sequence shown here is derived from an EMBL/GenBank/DDBJ whole genome shotgun (WGS) entry which is preliminary data.</text>
</comment>
<evidence type="ECO:0000256" key="9">
    <source>
        <dbReference type="ARBA" id="ARBA00022989"/>
    </source>
</evidence>
<evidence type="ECO:0000256" key="6">
    <source>
        <dbReference type="ARBA" id="ARBA00022692"/>
    </source>
</evidence>
<dbReference type="GO" id="GO:0022904">
    <property type="term" value="P:respiratory electron transport chain"/>
    <property type="evidence" value="ECO:0007669"/>
    <property type="project" value="InterPro"/>
</dbReference>
<dbReference type="GO" id="GO:0009055">
    <property type="term" value="F:electron transfer activity"/>
    <property type="evidence" value="ECO:0007669"/>
    <property type="project" value="InterPro"/>
</dbReference>
<dbReference type="Proteomes" id="UP000225379">
    <property type="component" value="Unassembled WGS sequence"/>
</dbReference>
<evidence type="ECO:0000256" key="11">
    <source>
        <dbReference type="ARBA" id="ARBA00023136"/>
    </source>
</evidence>
<keyword evidence="11 13" id="KW-0472">Membrane</keyword>
<name>A0A2B8BDF9_9PROT</name>
<evidence type="ECO:0000256" key="2">
    <source>
        <dbReference type="ARBA" id="ARBA00008622"/>
    </source>
</evidence>
<evidence type="ECO:0000256" key="4">
    <source>
        <dbReference type="ARBA" id="ARBA00022475"/>
    </source>
</evidence>
<dbReference type="EMBL" id="PDKW01000042">
    <property type="protein sequence ID" value="PGH55945.1"/>
    <property type="molecule type" value="Genomic_DNA"/>
</dbReference>
<feature type="transmembrane region" description="Helical" evidence="13">
    <location>
        <begin position="147"/>
        <end position="171"/>
    </location>
</feature>
<accession>A0A2B8BDF9</accession>
<comment type="subcellular location">
    <subcellularLocation>
        <location evidence="1">Cell membrane</location>
        <topology evidence="1">Multi-pass membrane protein</topology>
    </subcellularLocation>
</comment>
<dbReference type="Pfam" id="PF01292">
    <property type="entry name" value="Ni_hydr_CYTB"/>
    <property type="match status" value="1"/>
</dbReference>
<dbReference type="OrthoDB" id="9781740at2"/>
<keyword evidence="4" id="KW-1003">Cell membrane</keyword>
<dbReference type="InterPro" id="IPR016174">
    <property type="entry name" value="Di-haem_cyt_TM"/>
</dbReference>
<feature type="transmembrane region" description="Helical" evidence="13">
    <location>
        <begin position="39"/>
        <end position="59"/>
    </location>
</feature>
<keyword evidence="5" id="KW-0349">Heme</keyword>
<evidence type="ECO:0000256" key="13">
    <source>
        <dbReference type="SAM" id="Phobius"/>
    </source>
</evidence>
<evidence type="ECO:0000256" key="8">
    <source>
        <dbReference type="ARBA" id="ARBA00022982"/>
    </source>
</evidence>
<organism evidence="15 16">
    <name type="scientific">Azospirillum palustre</name>
    <dbReference type="NCBI Taxonomy" id="2044885"/>
    <lineage>
        <taxon>Bacteria</taxon>
        <taxon>Pseudomonadati</taxon>
        <taxon>Pseudomonadota</taxon>
        <taxon>Alphaproteobacteria</taxon>
        <taxon>Rhodospirillales</taxon>
        <taxon>Azospirillaceae</taxon>
        <taxon>Azospirillum</taxon>
    </lineage>
</organism>
<dbReference type="PANTHER" id="PTHR30485:SF0">
    <property type="entry name" value="NI_FE-HYDROGENASE 1 B-TYPE CYTOCHROME SUBUNIT-RELATED"/>
    <property type="match status" value="1"/>
</dbReference>
<evidence type="ECO:0000256" key="7">
    <source>
        <dbReference type="ARBA" id="ARBA00022723"/>
    </source>
</evidence>
<dbReference type="SUPFAM" id="SSF81342">
    <property type="entry name" value="Transmembrane di-heme cytochromes"/>
    <property type="match status" value="1"/>
</dbReference>
<sequence length="264" mass="29875">MAPLDDAKPVATPEEEGTAAPAAGRFLKAIYVYEVPVRIWHWVNALAIMVLSVTGYLIANPLPTMPGEASANFLMGYIRFVHFAAAYIFAIGFIGRLYWALVGNHHAKQLFRFPFWDRHWWGELFLEARWYLFLERKPKLYVGHNPLAQFSMFWAIAVGSVFMIVTGFALYSEGAGQGSWQDTLFGWVIPLFGQSMDVHTWHHLGMWAILLFVIVHIYAAVREDIMSRQSIISTMISGVRTFKDAEAPADEGHERPVKKAARVG</sequence>
<dbReference type="InterPro" id="IPR011577">
    <property type="entry name" value="Cyt_b561_bac/Ni-Hgenase"/>
</dbReference>
<evidence type="ECO:0000256" key="12">
    <source>
        <dbReference type="ARBA" id="ARBA00072962"/>
    </source>
</evidence>